<dbReference type="PIRSF" id="PIRSF033271">
    <property type="entry name" value="UCP033271"/>
    <property type="match status" value="1"/>
</dbReference>
<dbReference type="NCBIfam" id="NF002674">
    <property type="entry name" value="PRK02399.1-2"/>
    <property type="match status" value="1"/>
</dbReference>
<evidence type="ECO:0000259" key="2">
    <source>
        <dbReference type="Pfam" id="PF23189"/>
    </source>
</evidence>
<dbReference type="PANTHER" id="PTHR31862:SF1">
    <property type="entry name" value="UPF0261 DOMAIN PROTEIN (AFU_ORTHOLOGUE AFUA_1G10120)"/>
    <property type="match status" value="1"/>
</dbReference>
<protein>
    <submittedName>
        <fullName evidence="3">Uncharacterized protein</fullName>
    </submittedName>
</protein>
<dbReference type="Pfam" id="PF23189">
    <property type="entry name" value="UPF0261_C"/>
    <property type="match status" value="1"/>
</dbReference>
<sequence length="408" mass="42329">MPTVALIVSLDTKADEARYLRDQITAAGVAVEVVDFGIGTPGFAPDVTADTLARLGSGSLEHLAATRDRAAAIDTMMRGAAAWAGLAHARGQLAGVIAIGGSGGTAVGTAAMRALPFGLPKVMVSTVAASDVRSYVGTKDITMINSVVDFAGLNPISEPVLRNAAAAIAAMAKAQAAPSRLPAQRLIAATQFGVTTPAVEQAHALLAVAGYTLVPFHATGIGGQTMESLIADGLFEAVLDLTTTEWADEIAGGNLSAGPDRLGAAARAGIPQVIAPGALDMANFFGVPVPERHASRLIHQHNANVALMRTTPEENATIGRRMAEKLNRAAGPVALLFPLRGVSALDAEGQPFFDRAADEALLEAFRRHLAPQVRLTELDLHINDPAFAAAAVAELLSLIEQHKKRRHA</sequence>
<feature type="domain" description="UPF0261" evidence="1">
    <location>
        <begin position="2"/>
        <end position="176"/>
    </location>
</feature>
<dbReference type="EMBL" id="LAJE02000401">
    <property type="protein sequence ID" value="OEO28075.1"/>
    <property type="molecule type" value="Genomic_DNA"/>
</dbReference>
<dbReference type="Gene3D" id="3.40.50.12020">
    <property type="entry name" value="Uncharacterised protein family UPF0261, NN domain"/>
    <property type="match status" value="1"/>
</dbReference>
<keyword evidence="4" id="KW-1185">Reference proteome</keyword>
<dbReference type="InterPro" id="IPR051353">
    <property type="entry name" value="Tobamovirus_resist_UPF0261"/>
</dbReference>
<dbReference type="Pfam" id="PF06792">
    <property type="entry name" value="UPF0261"/>
    <property type="match status" value="1"/>
</dbReference>
<evidence type="ECO:0000313" key="3">
    <source>
        <dbReference type="EMBL" id="OEO28075.1"/>
    </source>
</evidence>
<accession>A0A1E5XHL2</accession>
<dbReference type="AlphaFoldDB" id="A0A1E5XHL2"/>
<proteinExistence type="predicted"/>
<gene>
    <name evidence="3" type="ORF">VW23_006695</name>
</gene>
<evidence type="ECO:0000259" key="1">
    <source>
        <dbReference type="Pfam" id="PF06792"/>
    </source>
</evidence>
<dbReference type="RefSeq" id="WP_069912650.1">
    <property type="nucleotide sequence ID" value="NZ_LAJE02000401.1"/>
</dbReference>
<dbReference type="Gene3D" id="3.40.50.12030">
    <property type="entry name" value="Uncharacterised protein family UPF0261, NC domain"/>
    <property type="match status" value="1"/>
</dbReference>
<dbReference type="Proteomes" id="UP000095463">
    <property type="component" value="Unassembled WGS sequence"/>
</dbReference>
<dbReference type="OrthoDB" id="9776369at2"/>
<reference evidence="3 4" key="1">
    <citation type="journal article" date="2015" name="Genome Announc.">
        <title>Genome Assemblies of Three Soil-Associated Devosia species: D. insulae, D. limi, and D. soli.</title>
        <authorList>
            <person name="Hassan Y.I."/>
            <person name="Lepp D."/>
            <person name="Zhou T."/>
        </authorList>
    </citation>
    <scope>NUCLEOTIDE SEQUENCE [LARGE SCALE GENOMIC DNA]</scope>
    <source>
        <strain evidence="3 4">DS-56</strain>
    </source>
</reference>
<dbReference type="InterPro" id="IPR056778">
    <property type="entry name" value="UPF0261_C"/>
</dbReference>
<dbReference type="InterPro" id="IPR008322">
    <property type="entry name" value="UPF0261"/>
</dbReference>
<organism evidence="3 4">
    <name type="scientific">Devosia insulae DS-56</name>
    <dbReference type="NCBI Taxonomy" id="1116389"/>
    <lineage>
        <taxon>Bacteria</taxon>
        <taxon>Pseudomonadati</taxon>
        <taxon>Pseudomonadota</taxon>
        <taxon>Alphaproteobacteria</taxon>
        <taxon>Hyphomicrobiales</taxon>
        <taxon>Devosiaceae</taxon>
        <taxon>Devosia</taxon>
    </lineage>
</organism>
<dbReference type="PANTHER" id="PTHR31862">
    <property type="entry name" value="UPF0261 DOMAIN PROTEIN (AFU_ORTHOLOGUE AFUA_1G10120)"/>
    <property type="match status" value="1"/>
</dbReference>
<evidence type="ECO:0000313" key="4">
    <source>
        <dbReference type="Proteomes" id="UP000095463"/>
    </source>
</evidence>
<dbReference type="CDD" id="cd15488">
    <property type="entry name" value="Tm-1-like"/>
    <property type="match status" value="1"/>
</dbReference>
<comment type="caution">
    <text evidence="3">The sequence shown here is derived from an EMBL/GenBank/DDBJ whole genome shotgun (WGS) entry which is preliminary data.</text>
</comment>
<dbReference type="InterPro" id="IPR044122">
    <property type="entry name" value="UPF0261_N"/>
</dbReference>
<name>A0A1E5XHL2_9HYPH</name>
<feature type="domain" description="UPF0261" evidence="2">
    <location>
        <begin position="185"/>
        <end position="398"/>
    </location>
</feature>